<evidence type="ECO:0000313" key="2">
    <source>
        <dbReference type="Proteomes" id="UP001652627"/>
    </source>
</evidence>
<dbReference type="Proteomes" id="UP001652627">
    <property type="component" value="Chromosome 1"/>
</dbReference>
<dbReference type="SUPFAM" id="SSF74853">
    <property type="entry name" value="Lamin A/C globular tail domain"/>
    <property type="match status" value="1"/>
</dbReference>
<dbReference type="InterPro" id="IPR001322">
    <property type="entry name" value="Lamin_tail_dom"/>
</dbReference>
<feature type="domain" description="LTD" evidence="1">
    <location>
        <begin position="85"/>
        <end position="208"/>
    </location>
</feature>
<evidence type="ECO:0000313" key="3">
    <source>
        <dbReference type="RefSeq" id="XP_067150870.1"/>
    </source>
</evidence>
<accession>A0ABM4EDT9</accession>
<proteinExistence type="predicted"/>
<sequence>MSSTDSSHPASVLRTTDVSSRARSADLTQAFWRRAIAQPKGHVEISNWNPAPSRNLHLSFADQRKIAQSLGFMDSHGRMHSVYDDYQKSAFSAVGNLKIAEVHSGGLFVKILNCAPEKEESIGDYLLMQNIQGQPVAVFRFPPKIRMVAGSAVTVWAADAKVFHKPPSDFLWKDLKRFRTGLSCATILCEPNGQESNPKLLIGFVPESVHFQSRLSGK</sequence>
<dbReference type="InterPro" id="IPR042840">
    <property type="entry name" value="LMNTD1"/>
</dbReference>
<dbReference type="GeneID" id="106488301"/>
<gene>
    <name evidence="3" type="primary">LMNTD1</name>
</gene>
<dbReference type="PROSITE" id="PS51841">
    <property type="entry name" value="LTD"/>
    <property type="match status" value="1"/>
</dbReference>
<reference evidence="2" key="1">
    <citation type="submission" date="2025-05" db="UniProtKB">
        <authorList>
            <consortium name="RefSeq"/>
        </authorList>
    </citation>
    <scope>NUCLEOTIDE SEQUENCE [LARGE SCALE GENOMIC DNA]</scope>
</reference>
<protein>
    <submittedName>
        <fullName evidence="3">Lamin tail domain-containing protein 1</fullName>
    </submittedName>
</protein>
<organism evidence="2 3">
    <name type="scientific">Apteryx mantelli</name>
    <name type="common">North Island brown kiwi</name>
    <dbReference type="NCBI Taxonomy" id="2696672"/>
    <lineage>
        <taxon>Eukaryota</taxon>
        <taxon>Metazoa</taxon>
        <taxon>Chordata</taxon>
        <taxon>Craniata</taxon>
        <taxon>Vertebrata</taxon>
        <taxon>Euteleostomi</taxon>
        <taxon>Archelosauria</taxon>
        <taxon>Archosauria</taxon>
        <taxon>Dinosauria</taxon>
        <taxon>Saurischia</taxon>
        <taxon>Theropoda</taxon>
        <taxon>Coelurosauria</taxon>
        <taxon>Aves</taxon>
        <taxon>Palaeognathae</taxon>
        <taxon>Apterygiformes</taxon>
        <taxon>Apterygidae</taxon>
        <taxon>Apteryx</taxon>
    </lineage>
</organism>
<dbReference type="InterPro" id="IPR036415">
    <property type="entry name" value="Lamin_tail_dom_sf"/>
</dbReference>
<dbReference type="Gene3D" id="2.60.40.1260">
    <property type="entry name" value="Lamin Tail domain"/>
    <property type="match status" value="1"/>
</dbReference>
<name>A0ABM4EDT9_9AVES</name>
<dbReference type="PANTHER" id="PTHR47012:SF1">
    <property type="entry name" value="LAMIN TAIL DOMAIN-CONTAINING PROTEIN 1"/>
    <property type="match status" value="1"/>
</dbReference>
<reference evidence="3" key="2">
    <citation type="submission" date="2025-08" db="UniProtKB">
        <authorList>
            <consortium name="RefSeq"/>
        </authorList>
    </citation>
    <scope>IDENTIFICATION</scope>
    <source>
        <tissue evidence="3">Blood</tissue>
    </source>
</reference>
<dbReference type="PANTHER" id="PTHR47012">
    <property type="entry name" value="LAMIN TAIL DOMAIN-CONTAINING PROTEIN 1"/>
    <property type="match status" value="1"/>
</dbReference>
<dbReference type="Pfam" id="PF00932">
    <property type="entry name" value="LTD"/>
    <property type="match status" value="1"/>
</dbReference>
<dbReference type="RefSeq" id="XP_067150870.1">
    <property type="nucleotide sequence ID" value="XM_067294769.1"/>
</dbReference>
<evidence type="ECO:0000259" key="1">
    <source>
        <dbReference type="PROSITE" id="PS51841"/>
    </source>
</evidence>
<keyword evidence="2" id="KW-1185">Reference proteome</keyword>